<dbReference type="EMBL" id="AVPE01000010">
    <property type="protein sequence ID" value="KGX91321.1"/>
    <property type="molecule type" value="Genomic_DNA"/>
</dbReference>
<feature type="transmembrane region" description="Helical" evidence="8">
    <location>
        <begin position="244"/>
        <end position="261"/>
    </location>
</feature>
<comment type="similarity">
    <text evidence="2 8">Belongs to the lactate permease family.</text>
</comment>
<feature type="transmembrane region" description="Helical" evidence="8">
    <location>
        <begin position="33"/>
        <end position="55"/>
    </location>
</feature>
<feature type="transmembrane region" description="Helical" evidence="8">
    <location>
        <begin position="179"/>
        <end position="206"/>
    </location>
</feature>
<feature type="transmembrane region" description="Helical" evidence="8">
    <location>
        <begin position="290"/>
        <end position="310"/>
    </location>
</feature>
<reference evidence="9 10" key="1">
    <citation type="submission" date="2013-08" db="EMBL/GenBank/DDBJ databases">
        <authorList>
            <person name="Huang J."/>
            <person name="Wang G."/>
        </authorList>
    </citation>
    <scope>NUCLEOTIDE SEQUENCE [LARGE SCALE GENOMIC DNA]</scope>
    <source>
        <strain evidence="9 10">JSM 076056</strain>
    </source>
</reference>
<sequence length="527" mass="55768">MYLLVALSAILFPFLFLVGLRMSAVKGMALSALIVGLLAFFIWGVEENVLMASILQGSHKTITILFILFGAIVLLETLKQTGAVLAINGGFKRISNDKRVQVVLVAFLFGALLEGASGFGTPAAITGPLLVALGFTPLSAVVLALVADSSPVSYGAVGTPIEVGLGNLPMAEPSFFQQIAIKTAFIDLLGATWLPFLLIFLLVFFFGEERKWSHVTQMFPWAFLVGATYSLSALLYAWLFGHEFVAMLSAVTALAVATVTAKRGVLLPVDKWGATDNEDSEESESGGMNLWIAWSPYVIVILLLLLTRLVPVVKRMSTQAVDLSWNSILGYEGISSAWQVLYSPGMILTIAAFLAILVQRKSIKTFLVASVMAGRSVKTAGIALLFTLVMVQIFSNSGLNSNDLASMPDYIAYTLADSFGGVWIFVAPFLGELGSFITGSATVSSLTFSPIQMQIANLTGINLDAVLATQVLGASAGNMICVHNVVAASAVVGLAGQEGEILRKTVGPALLYGIVAGVGGALLLILL</sequence>
<dbReference type="GO" id="GO:0015295">
    <property type="term" value="F:solute:proton symporter activity"/>
    <property type="evidence" value="ECO:0007669"/>
    <property type="project" value="TreeGrafter"/>
</dbReference>
<feature type="transmembrane region" description="Helical" evidence="8">
    <location>
        <begin position="340"/>
        <end position="358"/>
    </location>
</feature>
<evidence type="ECO:0000313" key="10">
    <source>
        <dbReference type="Proteomes" id="UP000030528"/>
    </source>
</evidence>
<feature type="transmembrane region" description="Helical" evidence="8">
    <location>
        <begin position="129"/>
        <end position="147"/>
    </location>
</feature>
<feature type="transmembrane region" description="Helical" evidence="8">
    <location>
        <begin position="62"/>
        <end position="87"/>
    </location>
</feature>
<evidence type="ECO:0000256" key="2">
    <source>
        <dbReference type="ARBA" id="ARBA00010100"/>
    </source>
</evidence>
<comment type="subcellular location">
    <subcellularLocation>
        <location evidence="1 8">Cell membrane</location>
        <topology evidence="1 8">Multi-pass membrane protein</topology>
    </subcellularLocation>
</comment>
<feature type="transmembrane region" description="Helical" evidence="8">
    <location>
        <begin position="99"/>
        <end position="117"/>
    </location>
</feature>
<dbReference type="STRING" id="1385510.GCA_000425205_02492"/>
<protein>
    <recommendedName>
        <fullName evidence="8">L-lactate permease</fullName>
    </recommendedName>
</protein>
<evidence type="ECO:0000256" key="4">
    <source>
        <dbReference type="ARBA" id="ARBA00022475"/>
    </source>
</evidence>
<comment type="caution">
    <text evidence="9">The sequence shown here is derived from an EMBL/GenBank/DDBJ whole genome shotgun (WGS) entry which is preliminary data.</text>
</comment>
<dbReference type="Proteomes" id="UP000030528">
    <property type="component" value="Unassembled WGS sequence"/>
</dbReference>
<dbReference type="Pfam" id="PF02652">
    <property type="entry name" value="Lactate_perm"/>
    <property type="match status" value="1"/>
</dbReference>
<comment type="function">
    <text evidence="8">Uptake of L-lactate across the membrane. Can also transport D-lactate and glycolate.</text>
</comment>
<keyword evidence="7 8" id="KW-0472">Membrane</keyword>
<evidence type="ECO:0000256" key="1">
    <source>
        <dbReference type="ARBA" id="ARBA00004651"/>
    </source>
</evidence>
<keyword evidence="4 8" id="KW-1003">Cell membrane</keyword>
<accession>A0A0A5GDM8</accession>
<dbReference type="OrthoDB" id="9761056at2"/>
<gene>
    <name evidence="9" type="ORF">N781_04440</name>
</gene>
<keyword evidence="5 8" id="KW-0812">Transmembrane</keyword>
<keyword evidence="10" id="KW-1185">Reference proteome</keyword>
<evidence type="ECO:0000256" key="6">
    <source>
        <dbReference type="ARBA" id="ARBA00022989"/>
    </source>
</evidence>
<dbReference type="RefSeq" id="WP_026800826.1">
    <property type="nucleotide sequence ID" value="NZ_AULI01000010.1"/>
</dbReference>
<evidence type="ECO:0000256" key="8">
    <source>
        <dbReference type="RuleBase" id="RU365092"/>
    </source>
</evidence>
<organism evidence="9 10">
    <name type="scientific">Pontibacillus halophilus JSM 076056 = DSM 19796</name>
    <dbReference type="NCBI Taxonomy" id="1385510"/>
    <lineage>
        <taxon>Bacteria</taxon>
        <taxon>Bacillati</taxon>
        <taxon>Bacillota</taxon>
        <taxon>Bacilli</taxon>
        <taxon>Bacillales</taxon>
        <taxon>Bacillaceae</taxon>
        <taxon>Pontibacillus</taxon>
    </lineage>
</organism>
<dbReference type="PANTHER" id="PTHR30003">
    <property type="entry name" value="L-LACTATE PERMEASE"/>
    <property type="match status" value="1"/>
</dbReference>
<dbReference type="eggNOG" id="COG1620">
    <property type="taxonomic scope" value="Bacteria"/>
</dbReference>
<dbReference type="AlphaFoldDB" id="A0A0A5GDM8"/>
<keyword evidence="3 8" id="KW-0813">Transport</keyword>
<name>A0A0A5GDM8_9BACI</name>
<dbReference type="GO" id="GO:0015129">
    <property type="term" value="F:lactate transmembrane transporter activity"/>
    <property type="evidence" value="ECO:0007669"/>
    <property type="project" value="UniProtKB-UniRule"/>
</dbReference>
<dbReference type="PANTHER" id="PTHR30003:SF0">
    <property type="entry name" value="GLYCOLATE PERMEASE GLCA-RELATED"/>
    <property type="match status" value="1"/>
</dbReference>
<dbReference type="InterPro" id="IPR003804">
    <property type="entry name" value="Lactate_perm"/>
</dbReference>
<proteinExistence type="inferred from homology"/>
<evidence type="ECO:0000313" key="9">
    <source>
        <dbReference type="EMBL" id="KGX91321.1"/>
    </source>
</evidence>
<dbReference type="GO" id="GO:0005886">
    <property type="term" value="C:plasma membrane"/>
    <property type="evidence" value="ECO:0007669"/>
    <property type="project" value="UniProtKB-SubCell"/>
</dbReference>
<evidence type="ECO:0000256" key="5">
    <source>
        <dbReference type="ARBA" id="ARBA00022692"/>
    </source>
</evidence>
<feature type="transmembrane region" description="Helical" evidence="8">
    <location>
        <begin position="218"/>
        <end position="238"/>
    </location>
</feature>
<feature type="transmembrane region" description="Helical" evidence="8">
    <location>
        <begin position="509"/>
        <end position="526"/>
    </location>
</feature>
<evidence type="ECO:0000256" key="3">
    <source>
        <dbReference type="ARBA" id="ARBA00022448"/>
    </source>
</evidence>
<keyword evidence="6 8" id="KW-1133">Transmembrane helix</keyword>
<evidence type="ECO:0000256" key="7">
    <source>
        <dbReference type="ARBA" id="ARBA00023136"/>
    </source>
</evidence>
<feature type="transmembrane region" description="Helical" evidence="8">
    <location>
        <begin position="379"/>
        <end position="398"/>
    </location>
</feature>